<dbReference type="AlphaFoldDB" id="A0ABD1EFX8"/>
<evidence type="ECO:0000313" key="3">
    <source>
        <dbReference type="Proteomes" id="UP001566132"/>
    </source>
</evidence>
<protein>
    <submittedName>
        <fullName evidence="2">Uncharacterized protein</fullName>
    </submittedName>
</protein>
<dbReference type="Proteomes" id="UP001566132">
    <property type="component" value="Unassembled WGS sequence"/>
</dbReference>
<sequence>MTAKQVPLKKRKIEARQLQEYPEDVQVCTNENEKEEYLRPLPAVYSLEDCLKEGFKEICQKCKCCKKMAQILKDQPTGSTSYESTSSNQSSHPEKKQNTKKTSY</sequence>
<dbReference type="EMBL" id="JBDJPC010000008">
    <property type="protein sequence ID" value="KAL1492842.1"/>
    <property type="molecule type" value="Genomic_DNA"/>
</dbReference>
<reference evidence="2 3" key="1">
    <citation type="submission" date="2024-05" db="EMBL/GenBank/DDBJ databases">
        <title>Genetic variation in Jamaican populations of the coffee berry borer (Hypothenemus hampei).</title>
        <authorList>
            <person name="Errbii M."/>
            <person name="Myrie A."/>
        </authorList>
    </citation>
    <scope>NUCLEOTIDE SEQUENCE [LARGE SCALE GENOMIC DNA]</scope>
    <source>
        <strain evidence="2">JA-Hopewell-2020-01-JO</strain>
        <tissue evidence="2">Whole body</tissue>
    </source>
</reference>
<name>A0ABD1EFX8_HYPHA</name>
<feature type="compositionally biased region" description="Low complexity" evidence="1">
    <location>
        <begin position="77"/>
        <end position="91"/>
    </location>
</feature>
<comment type="caution">
    <text evidence="2">The sequence shown here is derived from an EMBL/GenBank/DDBJ whole genome shotgun (WGS) entry which is preliminary data.</text>
</comment>
<feature type="region of interest" description="Disordered" evidence="1">
    <location>
        <begin position="75"/>
        <end position="104"/>
    </location>
</feature>
<organism evidence="2 3">
    <name type="scientific">Hypothenemus hampei</name>
    <name type="common">Coffee berry borer</name>
    <dbReference type="NCBI Taxonomy" id="57062"/>
    <lineage>
        <taxon>Eukaryota</taxon>
        <taxon>Metazoa</taxon>
        <taxon>Ecdysozoa</taxon>
        <taxon>Arthropoda</taxon>
        <taxon>Hexapoda</taxon>
        <taxon>Insecta</taxon>
        <taxon>Pterygota</taxon>
        <taxon>Neoptera</taxon>
        <taxon>Endopterygota</taxon>
        <taxon>Coleoptera</taxon>
        <taxon>Polyphaga</taxon>
        <taxon>Cucujiformia</taxon>
        <taxon>Curculionidae</taxon>
        <taxon>Scolytinae</taxon>
        <taxon>Hypothenemus</taxon>
    </lineage>
</organism>
<evidence type="ECO:0000256" key="1">
    <source>
        <dbReference type="SAM" id="MobiDB-lite"/>
    </source>
</evidence>
<keyword evidence="3" id="KW-1185">Reference proteome</keyword>
<evidence type="ECO:0000313" key="2">
    <source>
        <dbReference type="EMBL" id="KAL1492842.1"/>
    </source>
</evidence>
<proteinExistence type="predicted"/>
<accession>A0ABD1EFX8</accession>
<gene>
    <name evidence="2" type="ORF">ABEB36_011024</name>
</gene>